<dbReference type="AlphaFoldDB" id="A0A9D3LSY3"/>
<dbReference type="InterPro" id="IPR029856">
    <property type="entry name" value="AMBP"/>
</dbReference>
<dbReference type="InterPro" id="IPR002968">
    <property type="entry name" value="A1-microglobln"/>
</dbReference>
<evidence type="ECO:0000256" key="8">
    <source>
        <dbReference type="ARBA" id="ARBA00022737"/>
    </source>
</evidence>
<dbReference type="InterPro" id="IPR002223">
    <property type="entry name" value="Kunitz_BPTI"/>
</dbReference>
<dbReference type="FunFam" id="4.10.410.10:FF:000010">
    <property type="entry name" value="Alpha1-microglobulin/bikunin (AMBP)"/>
    <property type="match status" value="1"/>
</dbReference>
<keyword evidence="8" id="KW-0677">Repeat</keyword>
<evidence type="ECO:0000256" key="2">
    <source>
        <dbReference type="ARBA" id="ARBA00008238"/>
    </source>
</evidence>
<dbReference type="GO" id="GO:0005576">
    <property type="term" value="C:extracellular region"/>
    <property type="evidence" value="ECO:0007669"/>
    <property type="project" value="UniProtKB-SubCell"/>
</dbReference>
<dbReference type="Pfam" id="PF00014">
    <property type="entry name" value="Kunitz_BPTI"/>
    <property type="match status" value="2"/>
</dbReference>
<evidence type="ECO:0000256" key="11">
    <source>
        <dbReference type="ARBA" id="ARBA00023157"/>
    </source>
</evidence>
<accession>A0A9D3LSY3</accession>
<keyword evidence="6" id="KW-0646">Protease inhibitor</keyword>
<feature type="domain" description="BPTI/Kunitz inhibitor" evidence="14">
    <location>
        <begin position="225"/>
        <end position="275"/>
    </location>
</feature>
<evidence type="ECO:0000256" key="1">
    <source>
        <dbReference type="ARBA" id="ARBA00004613"/>
    </source>
</evidence>
<dbReference type="PROSITE" id="PS50279">
    <property type="entry name" value="BPTI_KUNITZ_2"/>
    <property type="match status" value="2"/>
</dbReference>
<dbReference type="Pfam" id="PF00061">
    <property type="entry name" value="Lipocalin"/>
    <property type="match status" value="1"/>
</dbReference>
<keyword evidence="7 13" id="KW-0732">Signal</keyword>
<evidence type="ECO:0000256" key="12">
    <source>
        <dbReference type="ARBA" id="ARBA00023180"/>
    </source>
</evidence>
<dbReference type="SUPFAM" id="SSF50814">
    <property type="entry name" value="Lipocalins"/>
    <property type="match status" value="1"/>
</dbReference>
<keyword evidence="10" id="KW-0157">Chromophore</keyword>
<keyword evidence="4" id="KW-0964">Secreted</keyword>
<evidence type="ECO:0000256" key="10">
    <source>
        <dbReference type="ARBA" id="ARBA00022991"/>
    </source>
</evidence>
<evidence type="ECO:0000256" key="6">
    <source>
        <dbReference type="ARBA" id="ARBA00022690"/>
    </source>
</evidence>
<dbReference type="PROSITE" id="PS00280">
    <property type="entry name" value="BPTI_KUNITZ_1"/>
    <property type="match status" value="2"/>
</dbReference>
<dbReference type="PRINTS" id="PR01215">
    <property type="entry name" value="A1MCGLOBULIN"/>
</dbReference>
<gene>
    <name evidence="15" type="ORF">ANANG_G00262830</name>
</gene>
<dbReference type="Gene3D" id="2.40.128.20">
    <property type="match status" value="1"/>
</dbReference>
<dbReference type="InterPro" id="IPR036880">
    <property type="entry name" value="Kunitz_BPTI_sf"/>
</dbReference>
<evidence type="ECO:0000313" key="15">
    <source>
        <dbReference type="EMBL" id="KAG5834565.1"/>
    </source>
</evidence>
<dbReference type="InterPro" id="IPR012674">
    <property type="entry name" value="Calycin"/>
</dbReference>
<protein>
    <recommendedName>
        <fullName evidence="3">Protein AMBP</fullName>
    </recommendedName>
</protein>
<evidence type="ECO:0000256" key="4">
    <source>
        <dbReference type="ARBA" id="ARBA00022525"/>
    </source>
</evidence>
<dbReference type="InterPro" id="IPR020901">
    <property type="entry name" value="Prtase_inh_Kunz-CS"/>
</dbReference>
<dbReference type="PRINTS" id="PR00759">
    <property type="entry name" value="BASICPTASE"/>
</dbReference>
<feature type="signal peptide" evidence="13">
    <location>
        <begin position="1"/>
        <end position="18"/>
    </location>
</feature>
<organism evidence="15 16">
    <name type="scientific">Anguilla anguilla</name>
    <name type="common">European freshwater eel</name>
    <name type="synonym">Muraena anguilla</name>
    <dbReference type="NCBI Taxonomy" id="7936"/>
    <lineage>
        <taxon>Eukaryota</taxon>
        <taxon>Metazoa</taxon>
        <taxon>Chordata</taxon>
        <taxon>Craniata</taxon>
        <taxon>Vertebrata</taxon>
        <taxon>Euteleostomi</taxon>
        <taxon>Actinopterygii</taxon>
        <taxon>Neopterygii</taxon>
        <taxon>Teleostei</taxon>
        <taxon>Anguilliformes</taxon>
        <taxon>Anguillidae</taxon>
        <taxon>Anguilla</taxon>
    </lineage>
</organism>
<keyword evidence="16" id="KW-1185">Reference proteome</keyword>
<dbReference type="SUPFAM" id="SSF57362">
    <property type="entry name" value="BPTI-like"/>
    <property type="match status" value="2"/>
</dbReference>
<evidence type="ECO:0000256" key="13">
    <source>
        <dbReference type="SAM" id="SignalP"/>
    </source>
</evidence>
<evidence type="ECO:0000256" key="7">
    <source>
        <dbReference type="ARBA" id="ARBA00022729"/>
    </source>
</evidence>
<dbReference type="GO" id="GO:0004867">
    <property type="term" value="F:serine-type endopeptidase inhibitor activity"/>
    <property type="evidence" value="ECO:0007669"/>
    <property type="project" value="UniProtKB-KW"/>
</dbReference>
<sequence>MQTAAFVLLLALAAPAFGGPVSTPSLFPTQENFNKDRFMGKWYDVATASSNPKADHHEAEESMGAWELKLGDSNTVSITVTAFRRGVCKEFSTVYELTETPGRMFHHTKFGTDIDAYVVHTNYDEYAIVAMSKERQGDSRTITFKLFGRAMELRPTLMTDFNQLVKEQGISEDSIILLQKKEKCTPGEISLEPEFQRIRRSVVLPAPVEEGSGDDTPIFRTAESCQLAPDVGPCFGLIQRFYYNSTLMACQPFTFGGCLGNQNNFVTEKECLQSCRTEAVCRLPIDVGSCTTHAELWGFDSTVGKCVPFKYGGCKGNGNKFYSQKECNEYCGVVKDGDEELLKTN</sequence>
<comment type="subcellular location">
    <subcellularLocation>
        <location evidence="1">Secreted</location>
    </subcellularLocation>
</comment>
<evidence type="ECO:0000256" key="9">
    <source>
        <dbReference type="ARBA" id="ARBA00022900"/>
    </source>
</evidence>
<keyword evidence="11" id="KW-1015">Disulfide bond</keyword>
<dbReference type="EMBL" id="JAFIRN010000015">
    <property type="protein sequence ID" value="KAG5834565.1"/>
    <property type="molecule type" value="Genomic_DNA"/>
</dbReference>
<comment type="similarity">
    <text evidence="2">In the N-terminal section; belongs to the calycin superfamily. Lipocalin family.</text>
</comment>
<proteinExistence type="inferred from homology"/>
<feature type="domain" description="BPTI/Kunitz inhibitor" evidence="14">
    <location>
        <begin position="281"/>
        <end position="331"/>
    </location>
</feature>
<dbReference type="CDD" id="cd22596">
    <property type="entry name" value="Kunitz_bikunin_1-like"/>
    <property type="match status" value="1"/>
</dbReference>
<dbReference type="PANTHER" id="PTHR46676">
    <property type="entry name" value="PROTEIN AMBP"/>
    <property type="match status" value="1"/>
</dbReference>
<comment type="caution">
    <text evidence="15">The sequence shown here is derived from an EMBL/GenBank/DDBJ whole genome shotgun (WGS) entry which is preliminary data.</text>
</comment>
<dbReference type="Proteomes" id="UP001044222">
    <property type="component" value="Chromosome 15"/>
</dbReference>
<evidence type="ECO:0000256" key="5">
    <source>
        <dbReference type="ARBA" id="ARBA00022685"/>
    </source>
</evidence>
<reference evidence="15" key="1">
    <citation type="submission" date="2021-01" db="EMBL/GenBank/DDBJ databases">
        <title>A chromosome-scale assembly of European eel, Anguilla anguilla.</title>
        <authorList>
            <person name="Henkel C."/>
            <person name="Jong-Raadsen S.A."/>
            <person name="Dufour S."/>
            <person name="Weltzien F.-A."/>
            <person name="Palstra A.P."/>
            <person name="Pelster B."/>
            <person name="Spaink H.P."/>
            <person name="Van Den Thillart G.E."/>
            <person name="Jansen H."/>
            <person name="Zahm M."/>
            <person name="Klopp C."/>
            <person name="Cedric C."/>
            <person name="Louis A."/>
            <person name="Berthelot C."/>
            <person name="Parey E."/>
            <person name="Roest Crollius H."/>
            <person name="Montfort J."/>
            <person name="Robinson-Rechavi M."/>
            <person name="Bucao C."/>
            <person name="Bouchez O."/>
            <person name="Gislard M."/>
            <person name="Lluch J."/>
            <person name="Milhes M."/>
            <person name="Lampietro C."/>
            <person name="Lopez Roques C."/>
            <person name="Donnadieu C."/>
            <person name="Braasch I."/>
            <person name="Desvignes T."/>
            <person name="Postlethwait J."/>
            <person name="Bobe J."/>
            <person name="Guiguen Y."/>
            <person name="Dirks R."/>
        </authorList>
    </citation>
    <scope>NUCLEOTIDE SEQUENCE</scope>
    <source>
        <strain evidence="15">Tag_6206</strain>
        <tissue evidence="15">Liver</tissue>
    </source>
</reference>
<dbReference type="Gene3D" id="4.10.410.10">
    <property type="entry name" value="Pancreatic trypsin inhibitor Kunitz domain"/>
    <property type="match status" value="2"/>
</dbReference>
<dbReference type="PANTHER" id="PTHR46676:SF1">
    <property type="entry name" value="PROTEIN AMBP"/>
    <property type="match status" value="1"/>
</dbReference>
<dbReference type="SMART" id="SM00131">
    <property type="entry name" value="KU"/>
    <property type="match status" value="2"/>
</dbReference>
<name>A0A9D3LSY3_ANGAN</name>
<evidence type="ECO:0000256" key="3">
    <source>
        <dbReference type="ARBA" id="ARBA00018905"/>
    </source>
</evidence>
<keyword evidence="12" id="KW-0325">Glycoprotein</keyword>
<keyword evidence="5" id="KW-0165">Cleavage on pair of basic residues</keyword>
<dbReference type="CDD" id="cd22597">
    <property type="entry name" value="Kunitz_bikunin_2-like"/>
    <property type="match status" value="1"/>
</dbReference>
<feature type="chain" id="PRO_5038504396" description="Protein AMBP" evidence="13">
    <location>
        <begin position="19"/>
        <end position="345"/>
    </location>
</feature>
<keyword evidence="9" id="KW-0722">Serine protease inhibitor</keyword>
<dbReference type="InterPro" id="IPR000566">
    <property type="entry name" value="Lipocln_cytosolic_FA-bd_dom"/>
</dbReference>
<dbReference type="PRINTS" id="PR00179">
    <property type="entry name" value="LIPOCALIN"/>
</dbReference>
<evidence type="ECO:0000313" key="16">
    <source>
        <dbReference type="Proteomes" id="UP001044222"/>
    </source>
</evidence>
<evidence type="ECO:0000259" key="14">
    <source>
        <dbReference type="PROSITE" id="PS50279"/>
    </source>
</evidence>